<dbReference type="InterPro" id="IPR018062">
    <property type="entry name" value="HTH_AraC-typ_CS"/>
</dbReference>
<dbReference type="STRING" id="394503.Ccel_0841"/>
<dbReference type="Pfam" id="PF12833">
    <property type="entry name" value="HTH_18"/>
    <property type="match status" value="1"/>
</dbReference>
<dbReference type="SMART" id="SM00342">
    <property type="entry name" value="HTH_ARAC"/>
    <property type="match status" value="1"/>
</dbReference>
<name>B8I8I4_RUMCH</name>
<dbReference type="RefSeq" id="WP_015924377.1">
    <property type="nucleotide sequence ID" value="NC_011898.1"/>
</dbReference>
<dbReference type="SUPFAM" id="SSF51215">
    <property type="entry name" value="Regulatory protein AraC"/>
    <property type="match status" value="1"/>
</dbReference>
<organism evidence="5 6">
    <name type="scientific">Ruminiclostridium cellulolyticum (strain ATCC 35319 / DSM 5812 / JCM 6584 / H10)</name>
    <name type="common">Clostridium cellulolyticum</name>
    <dbReference type="NCBI Taxonomy" id="394503"/>
    <lineage>
        <taxon>Bacteria</taxon>
        <taxon>Bacillati</taxon>
        <taxon>Bacillota</taxon>
        <taxon>Clostridia</taxon>
        <taxon>Eubacteriales</taxon>
        <taxon>Oscillospiraceae</taxon>
        <taxon>Ruminiclostridium</taxon>
    </lineage>
</organism>
<dbReference type="InterPro" id="IPR009057">
    <property type="entry name" value="Homeodomain-like_sf"/>
</dbReference>
<dbReference type="eggNOG" id="COG4977">
    <property type="taxonomic scope" value="Bacteria"/>
</dbReference>
<evidence type="ECO:0000256" key="3">
    <source>
        <dbReference type="ARBA" id="ARBA00023163"/>
    </source>
</evidence>
<keyword evidence="3" id="KW-0804">Transcription</keyword>
<dbReference type="PROSITE" id="PS01124">
    <property type="entry name" value="HTH_ARAC_FAMILY_2"/>
    <property type="match status" value="1"/>
</dbReference>
<dbReference type="PANTHER" id="PTHR43280:SF2">
    <property type="entry name" value="HTH-TYPE TRANSCRIPTIONAL REGULATOR EXSA"/>
    <property type="match status" value="1"/>
</dbReference>
<dbReference type="InterPro" id="IPR018060">
    <property type="entry name" value="HTH_AraC"/>
</dbReference>
<dbReference type="HOGENOM" id="CLU_000445_88_3_9"/>
<gene>
    <name evidence="5" type="ordered locus">Ccel_0841</name>
</gene>
<proteinExistence type="predicted"/>
<keyword evidence="1" id="KW-0805">Transcription regulation</keyword>
<evidence type="ECO:0000259" key="4">
    <source>
        <dbReference type="PROSITE" id="PS01124"/>
    </source>
</evidence>
<dbReference type="EMBL" id="CP001348">
    <property type="protein sequence ID" value="ACL75217.1"/>
    <property type="molecule type" value="Genomic_DNA"/>
</dbReference>
<evidence type="ECO:0000256" key="2">
    <source>
        <dbReference type="ARBA" id="ARBA00023125"/>
    </source>
</evidence>
<dbReference type="SUPFAM" id="SSF46689">
    <property type="entry name" value="Homeodomain-like"/>
    <property type="match status" value="2"/>
</dbReference>
<evidence type="ECO:0000256" key="1">
    <source>
        <dbReference type="ARBA" id="ARBA00023015"/>
    </source>
</evidence>
<dbReference type="PANTHER" id="PTHR43280">
    <property type="entry name" value="ARAC-FAMILY TRANSCRIPTIONAL REGULATOR"/>
    <property type="match status" value="1"/>
</dbReference>
<feature type="domain" description="HTH araC/xylS-type" evidence="4">
    <location>
        <begin position="192"/>
        <end position="290"/>
    </location>
</feature>
<dbReference type="Proteomes" id="UP000001349">
    <property type="component" value="Chromosome"/>
</dbReference>
<dbReference type="Pfam" id="PF02311">
    <property type="entry name" value="AraC_binding"/>
    <property type="match status" value="1"/>
</dbReference>
<evidence type="ECO:0000313" key="6">
    <source>
        <dbReference type="Proteomes" id="UP000001349"/>
    </source>
</evidence>
<dbReference type="InterPro" id="IPR037923">
    <property type="entry name" value="HTH-like"/>
</dbReference>
<dbReference type="PROSITE" id="PS00041">
    <property type="entry name" value="HTH_ARAC_FAMILY_1"/>
    <property type="match status" value="1"/>
</dbReference>
<dbReference type="AlphaFoldDB" id="B8I8I4"/>
<keyword evidence="2" id="KW-0238">DNA-binding</keyword>
<dbReference type="InterPro" id="IPR003313">
    <property type="entry name" value="AraC-bd"/>
</dbReference>
<accession>B8I8I4</accession>
<dbReference type="GO" id="GO:0003700">
    <property type="term" value="F:DNA-binding transcription factor activity"/>
    <property type="evidence" value="ECO:0007669"/>
    <property type="project" value="InterPro"/>
</dbReference>
<keyword evidence="6" id="KW-1185">Reference proteome</keyword>
<evidence type="ECO:0000313" key="5">
    <source>
        <dbReference type="EMBL" id="ACL75217.1"/>
    </source>
</evidence>
<dbReference type="KEGG" id="cce:Ccel_0841"/>
<dbReference type="GO" id="GO:0043565">
    <property type="term" value="F:sequence-specific DNA binding"/>
    <property type="evidence" value="ECO:0007669"/>
    <property type="project" value="InterPro"/>
</dbReference>
<protein>
    <submittedName>
        <fullName evidence="5">Transcriptional regulator, AraC family</fullName>
    </submittedName>
</protein>
<dbReference type="OrthoDB" id="9801721at2"/>
<sequence>MINDNQSIFNPYIIEVYCINEKNVPYPVGTHFEERVVKFYELELITGGNGTIITNGETAKTSKGDVFLREPGTIVEGYSGYYFIVIMFDAFYDISRKGIYVSSSPYWITNEKEMLSNIGFFKDVPYKLTTYNYEIEYLFKSVFNEFIKKQQNCQLILKAHLMNILNLLLVSPENTIKRINTRSFENNYEIIKSSQKYIDNNLHKDLTLLDLAERCGVSKNFYCKIFKSIIGLSPFDYIIQSRMNTAKRLLTTTNMKISDISIMCGINNITYFHKLFKKHVNMTPANFRERFGFTKAKYKL</sequence>
<reference evidence="5 6" key="1">
    <citation type="submission" date="2009-01" db="EMBL/GenBank/DDBJ databases">
        <title>Complete sequence of Clostridium cellulolyticum H10.</title>
        <authorList>
            <consortium name="US DOE Joint Genome Institute"/>
            <person name="Lucas S."/>
            <person name="Copeland A."/>
            <person name="Lapidus A."/>
            <person name="Glavina del Rio T."/>
            <person name="Dalin E."/>
            <person name="Tice H."/>
            <person name="Bruce D."/>
            <person name="Goodwin L."/>
            <person name="Pitluck S."/>
            <person name="Chertkov O."/>
            <person name="Saunders E."/>
            <person name="Brettin T."/>
            <person name="Detter J.C."/>
            <person name="Han C."/>
            <person name="Larimer F."/>
            <person name="Land M."/>
            <person name="Hauser L."/>
            <person name="Kyrpides N."/>
            <person name="Ivanova N."/>
            <person name="Zhou J."/>
            <person name="Richardson P."/>
        </authorList>
    </citation>
    <scope>NUCLEOTIDE SEQUENCE [LARGE SCALE GENOMIC DNA]</scope>
    <source>
        <strain evidence="6">ATCC 35319 / DSM 5812 / JCM 6584 / H10</strain>
    </source>
</reference>
<dbReference type="Gene3D" id="1.10.10.60">
    <property type="entry name" value="Homeodomain-like"/>
    <property type="match status" value="2"/>
</dbReference>